<evidence type="ECO:0000259" key="1">
    <source>
        <dbReference type="Pfam" id="PF02627"/>
    </source>
</evidence>
<dbReference type="PANTHER" id="PTHR35446:SF2">
    <property type="entry name" value="CARBOXYMUCONOLACTONE DECARBOXYLASE-LIKE DOMAIN-CONTAINING PROTEIN"/>
    <property type="match status" value="1"/>
</dbReference>
<dbReference type="Pfam" id="PF02627">
    <property type="entry name" value="CMD"/>
    <property type="match status" value="1"/>
</dbReference>
<organism evidence="2 3">
    <name type="scientific">Pseudarcicella hirudinis</name>
    <dbReference type="NCBI Taxonomy" id="1079859"/>
    <lineage>
        <taxon>Bacteria</taxon>
        <taxon>Pseudomonadati</taxon>
        <taxon>Bacteroidota</taxon>
        <taxon>Cytophagia</taxon>
        <taxon>Cytophagales</taxon>
        <taxon>Flectobacillaceae</taxon>
        <taxon>Pseudarcicella</taxon>
    </lineage>
</organism>
<keyword evidence="3" id="KW-1185">Reference proteome</keyword>
<proteinExistence type="predicted"/>
<dbReference type="Proteomes" id="UP000199306">
    <property type="component" value="Unassembled WGS sequence"/>
</dbReference>
<evidence type="ECO:0000313" key="3">
    <source>
        <dbReference type="Proteomes" id="UP000199306"/>
    </source>
</evidence>
<dbReference type="SUPFAM" id="SSF69118">
    <property type="entry name" value="AhpD-like"/>
    <property type="match status" value="1"/>
</dbReference>
<keyword evidence="2" id="KW-0575">Peroxidase</keyword>
<evidence type="ECO:0000313" key="2">
    <source>
        <dbReference type="EMBL" id="SFP07653.1"/>
    </source>
</evidence>
<dbReference type="Gene3D" id="1.20.1290.10">
    <property type="entry name" value="AhpD-like"/>
    <property type="match status" value="1"/>
</dbReference>
<dbReference type="PANTHER" id="PTHR35446">
    <property type="entry name" value="SI:CH211-175M2.5"/>
    <property type="match status" value="1"/>
</dbReference>
<feature type="domain" description="Carboxymuconolactone decarboxylase-like" evidence="1">
    <location>
        <begin position="97"/>
        <end position="147"/>
    </location>
</feature>
<dbReference type="EMBL" id="FOXH01000001">
    <property type="protein sequence ID" value="SFP07653.1"/>
    <property type="molecule type" value="Genomic_DNA"/>
</dbReference>
<gene>
    <name evidence="2" type="ORF">SAMN04515674_101256</name>
</gene>
<accession>A0A1I5MDP8</accession>
<dbReference type="InterPro" id="IPR003779">
    <property type="entry name" value="CMD-like"/>
</dbReference>
<sequence>MIRIIHRISISQTSVLVKNQQDLFQINRNKSFCIFLRILCSQFLTFQDKISENQNFTVRVFRANDSFLIIYSKYPMAHIKLLNEELPGITGLLNYRPETAKSLLNLAETLLRSESTLTSGERELIASYVSHLNGCHFCHTSHGAAAAAHLQCDLDLIDDIKQNFATTGISPKLRALLNIAAKVQKGGKNVLPEDITLARNEEATDKEIHDTVLIAAAFCMFNRYVDGLGTFAPKENEAYRQMGEMMAFAGYNRPR</sequence>
<dbReference type="InterPro" id="IPR029032">
    <property type="entry name" value="AhpD-like"/>
</dbReference>
<name>A0A1I5MDP8_9BACT</name>
<protein>
    <submittedName>
        <fullName evidence="2">Uncharacterized peroxidase-related enzyme</fullName>
    </submittedName>
</protein>
<dbReference type="NCBIfam" id="TIGR01926">
    <property type="entry name" value="peroxid_rel"/>
    <property type="match status" value="1"/>
</dbReference>
<dbReference type="GO" id="GO:0051920">
    <property type="term" value="F:peroxiredoxin activity"/>
    <property type="evidence" value="ECO:0007669"/>
    <property type="project" value="InterPro"/>
</dbReference>
<dbReference type="InterPro" id="IPR010195">
    <property type="entry name" value="Uncharacterised_peroxidase-rel"/>
</dbReference>
<reference evidence="2 3" key="1">
    <citation type="submission" date="2016-10" db="EMBL/GenBank/DDBJ databases">
        <authorList>
            <person name="de Groot N.N."/>
        </authorList>
    </citation>
    <scope>NUCLEOTIDE SEQUENCE [LARGE SCALE GENOMIC DNA]</scope>
    <source>
        <strain evidence="3">E92,LMG 26720,CCM 7988</strain>
    </source>
</reference>
<dbReference type="STRING" id="1079859.SAMN04515674_101256"/>
<keyword evidence="2" id="KW-0560">Oxidoreductase</keyword>
<dbReference type="AlphaFoldDB" id="A0A1I5MDP8"/>